<dbReference type="SMART" id="SM00367">
    <property type="entry name" value="LRR_CC"/>
    <property type="match status" value="6"/>
</dbReference>
<gene>
    <name evidence="3" type="ORF">RIF29_37019</name>
</gene>
<feature type="domain" description="F-box" evidence="2">
    <location>
        <begin position="78"/>
        <end position="114"/>
    </location>
</feature>
<evidence type="ECO:0000256" key="1">
    <source>
        <dbReference type="SAM" id="MobiDB-lite"/>
    </source>
</evidence>
<reference evidence="3 4" key="1">
    <citation type="submission" date="2024-01" db="EMBL/GenBank/DDBJ databases">
        <title>The genomes of 5 underutilized Papilionoideae crops provide insights into root nodulation and disease resistanc.</title>
        <authorList>
            <person name="Yuan L."/>
        </authorList>
    </citation>
    <scope>NUCLEOTIDE SEQUENCE [LARGE SCALE GENOMIC DNA]</scope>
    <source>
        <strain evidence="3">ZHUSHIDOU_FW_LH</strain>
        <tissue evidence="3">Leaf</tissue>
    </source>
</reference>
<dbReference type="FunFam" id="3.80.10.10:FF:000449">
    <property type="entry name" value="F-box protein SKIP2"/>
    <property type="match status" value="1"/>
</dbReference>
<dbReference type="SUPFAM" id="SSF52047">
    <property type="entry name" value="RNI-like"/>
    <property type="match status" value="1"/>
</dbReference>
<dbReference type="Pfam" id="PF25372">
    <property type="entry name" value="DUF7885"/>
    <property type="match status" value="1"/>
</dbReference>
<comment type="caution">
    <text evidence="3">The sequence shown here is derived from an EMBL/GenBank/DDBJ whole genome shotgun (WGS) entry which is preliminary data.</text>
</comment>
<evidence type="ECO:0000313" key="3">
    <source>
        <dbReference type="EMBL" id="KAK7252804.1"/>
    </source>
</evidence>
<dbReference type="AlphaFoldDB" id="A0AAN9HYX2"/>
<accession>A0AAN9HYX2</accession>
<dbReference type="PANTHER" id="PTHR13318">
    <property type="entry name" value="PARTNER OF PAIRED, ISOFORM B-RELATED"/>
    <property type="match status" value="1"/>
</dbReference>
<proteinExistence type="predicted"/>
<dbReference type="CDD" id="cd22159">
    <property type="entry name" value="F-box_AtTIR1-like"/>
    <property type="match status" value="1"/>
</dbReference>
<feature type="compositionally biased region" description="Polar residues" evidence="1">
    <location>
        <begin position="30"/>
        <end position="49"/>
    </location>
</feature>
<dbReference type="EMBL" id="JAYWIO010000007">
    <property type="protein sequence ID" value="KAK7252804.1"/>
    <property type="molecule type" value="Genomic_DNA"/>
</dbReference>
<dbReference type="InterPro" id="IPR036047">
    <property type="entry name" value="F-box-like_dom_sf"/>
</dbReference>
<name>A0AAN9HYX2_CROPI</name>
<dbReference type="PROSITE" id="PS50181">
    <property type="entry name" value="FBOX"/>
    <property type="match status" value="1"/>
</dbReference>
<dbReference type="SMART" id="SM00256">
    <property type="entry name" value="FBOX"/>
    <property type="match status" value="1"/>
</dbReference>
<dbReference type="InterPro" id="IPR057207">
    <property type="entry name" value="FBXL15_LRR"/>
</dbReference>
<evidence type="ECO:0000259" key="2">
    <source>
        <dbReference type="PROSITE" id="PS50181"/>
    </source>
</evidence>
<dbReference type="Gene3D" id="3.80.10.10">
    <property type="entry name" value="Ribonuclease Inhibitor"/>
    <property type="match status" value="1"/>
</dbReference>
<keyword evidence="4" id="KW-1185">Reference proteome</keyword>
<evidence type="ECO:0000313" key="4">
    <source>
        <dbReference type="Proteomes" id="UP001372338"/>
    </source>
</evidence>
<dbReference type="GO" id="GO:0005737">
    <property type="term" value="C:cytoplasm"/>
    <property type="evidence" value="ECO:0007669"/>
    <property type="project" value="UniProtKB-ARBA"/>
</dbReference>
<dbReference type="FunFam" id="1.20.1280.50:FF:000005">
    <property type="entry name" value="F-box/LRR-repeat protein 3 isoform X1"/>
    <property type="match status" value="1"/>
</dbReference>
<dbReference type="Proteomes" id="UP001372338">
    <property type="component" value="Unassembled WGS sequence"/>
</dbReference>
<dbReference type="GO" id="GO:0019005">
    <property type="term" value="C:SCF ubiquitin ligase complex"/>
    <property type="evidence" value="ECO:0007669"/>
    <property type="project" value="TreeGrafter"/>
</dbReference>
<organism evidence="3 4">
    <name type="scientific">Crotalaria pallida</name>
    <name type="common">Smooth rattlebox</name>
    <name type="synonym">Crotalaria striata</name>
    <dbReference type="NCBI Taxonomy" id="3830"/>
    <lineage>
        <taxon>Eukaryota</taxon>
        <taxon>Viridiplantae</taxon>
        <taxon>Streptophyta</taxon>
        <taxon>Embryophyta</taxon>
        <taxon>Tracheophyta</taxon>
        <taxon>Spermatophyta</taxon>
        <taxon>Magnoliopsida</taxon>
        <taxon>eudicotyledons</taxon>
        <taxon>Gunneridae</taxon>
        <taxon>Pentapetalae</taxon>
        <taxon>rosids</taxon>
        <taxon>fabids</taxon>
        <taxon>Fabales</taxon>
        <taxon>Fabaceae</taxon>
        <taxon>Papilionoideae</taxon>
        <taxon>50 kb inversion clade</taxon>
        <taxon>genistoids sensu lato</taxon>
        <taxon>core genistoids</taxon>
        <taxon>Crotalarieae</taxon>
        <taxon>Crotalaria</taxon>
    </lineage>
</organism>
<sequence length="561" mass="60863">MYDNVFHFLGPIRSFLPFLNPSISHRRSPLSYSPMGQSPSSAVPSSPELTTRKNSDANLFGYLLNEDFDPTDNSSEIRNFTANLPDDCLAEIFNFLSSGDRKRCSLVCRRWHRVDGQTRHRLSLNAQPGLLDFVPSLFTRFESVTKLALRCERKSTSINDDALILISLRCKNLTRLKLRGCREITETGMAGIGDNCKVLKKLSCSSCMFGAKGINAVIDRCSVLEELSVKRLRKVHDSTDVAAFDGAATSSLKSITLKELVNGQSFAPLLIGSKKLRSLRVISCLGDWDETLEKIGGLNNGLVEIHLEKIQVSDAGLVGVSNCLELETLHVVKTAECSNLGVSSVAERCKRLRKVHIDGWRTNRIGDDGLISIAKHSRNLQELVLIGIYPSYMSLAAIASNCKALERLALCGIVTVGDAEIECIAAKCVALKKLCIKGCPISNAGIGALVLGCPSLVKIKIRKCKKITGKAIEWLREKRTSLMFSYDDSDVEALDGSGSDGGGGGGSGGIDAAQDNAIAVLPNLDQITVVGSASSNANHRLTMFRTRIGIVAGFRRWANSG</sequence>
<protein>
    <recommendedName>
        <fullName evidence="2">F-box domain-containing protein</fullName>
    </recommendedName>
</protein>
<dbReference type="GO" id="GO:0031146">
    <property type="term" value="P:SCF-dependent proteasomal ubiquitin-dependent protein catabolic process"/>
    <property type="evidence" value="ECO:0007669"/>
    <property type="project" value="TreeGrafter"/>
</dbReference>
<feature type="region of interest" description="Disordered" evidence="1">
    <location>
        <begin position="29"/>
        <end position="51"/>
    </location>
</feature>
<dbReference type="PANTHER" id="PTHR13318:SF76">
    <property type="entry name" value="F-BOX PROTEIN SKIP2"/>
    <property type="match status" value="1"/>
</dbReference>
<dbReference type="InterPro" id="IPR032675">
    <property type="entry name" value="LRR_dom_sf"/>
</dbReference>
<dbReference type="InterPro" id="IPR001810">
    <property type="entry name" value="F-box_dom"/>
</dbReference>
<dbReference type="InterPro" id="IPR006553">
    <property type="entry name" value="Leu-rich_rpt_Cys-con_subtyp"/>
</dbReference>
<dbReference type="Pfam" id="PF00646">
    <property type="entry name" value="F-box"/>
    <property type="match status" value="1"/>
</dbReference>
<dbReference type="Gene3D" id="1.20.1280.50">
    <property type="match status" value="1"/>
</dbReference>
<dbReference type="SUPFAM" id="SSF81383">
    <property type="entry name" value="F-box domain"/>
    <property type="match status" value="1"/>
</dbReference>